<reference evidence="1 2" key="1">
    <citation type="submission" date="2018-11" db="EMBL/GenBank/DDBJ databases">
        <title>Genomic Encyclopedia of Type Strains, Phase IV (KMG-IV): sequencing the most valuable type-strain genomes for metagenomic binning, comparative biology and taxonomic classification.</title>
        <authorList>
            <person name="Goeker M."/>
        </authorList>
    </citation>
    <scope>NUCLEOTIDE SEQUENCE [LARGE SCALE GENOMIC DNA]</scope>
    <source>
        <strain evidence="1 2">DSM 27238</strain>
    </source>
</reference>
<organism evidence="1 2">
    <name type="scientific">Vespertiliibacter pulmonis</name>
    <dbReference type="NCBI Taxonomy" id="1443036"/>
    <lineage>
        <taxon>Bacteria</taxon>
        <taxon>Pseudomonadati</taxon>
        <taxon>Pseudomonadota</taxon>
        <taxon>Gammaproteobacteria</taxon>
        <taxon>Pasteurellales</taxon>
        <taxon>Pasteurellaceae</taxon>
        <taxon>Vespertiliibacter</taxon>
    </lineage>
</organism>
<evidence type="ECO:0000313" key="1">
    <source>
        <dbReference type="EMBL" id="RPE82713.1"/>
    </source>
</evidence>
<name>A0A3N4VM04_9PAST</name>
<sequence length="53" mass="5474">MKLFNKIILILMLPSLLTGCLVTSVVGGAVSAVKTTVSTAVDVVDTVTPDIID</sequence>
<dbReference type="AlphaFoldDB" id="A0A3N4VM04"/>
<dbReference type="Proteomes" id="UP000281691">
    <property type="component" value="Unassembled WGS sequence"/>
</dbReference>
<comment type="caution">
    <text evidence="1">The sequence shown here is derived from an EMBL/GenBank/DDBJ whole genome shotgun (WGS) entry which is preliminary data.</text>
</comment>
<dbReference type="RefSeq" id="WP_170152441.1">
    <property type="nucleotide sequence ID" value="NZ_CP016615.1"/>
</dbReference>
<keyword evidence="2" id="KW-1185">Reference proteome</keyword>
<proteinExistence type="predicted"/>
<protein>
    <recommendedName>
        <fullName evidence="3">Lipoprotein</fullName>
    </recommendedName>
</protein>
<dbReference type="EMBL" id="RKQP01000004">
    <property type="protein sequence ID" value="RPE82713.1"/>
    <property type="molecule type" value="Genomic_DNA"/>
</dbReference>
<accession>A0A3N4VM04</accession>
<gene>
    <name evidence="1" type="ORF">EDC46_1384</name>
</gene>
<evidence type="ECO:0008006" key="3">
    <source>
        <dbReference type="Google" id="ProtNLM"/>
    </source>
</evidence>
<evidence type="ECO:0000313" key="2">
    <source>
        <dbReference type="Proteomes" id="UP000281691"/>
    </source>
</evidence>
<dbReference type="PROSITE" id="PS51257">
    <property type="entry name" value="PROKAR_LIPOPROTEIN"/>
    <property type="match status" value="1"/>
</dbReference>